<keyword evidence="1" id="KW-0732">Signal</keyword>
<feature type="signal peptide" evidence="1">
    <location>
        <begin position="1"/>
        <end position="27"/>
    </location>
</feature>
<dbReference type="EMBL" id="GBXM01031075">
    <property type="protein sequence ID" value="JAH77502.1"/>
    <property type="molecule type" value="Transcribed_RNA"/>
</dbReference>
<organism evidence="2">
    <name type="scientific">Anguilla anguilla</name>
    <name type="common">European freshwater eel</name>
    <name type="synonym">Muraena anguilla</name>
    <dbReference type="NCBI Taxonomy" id="7936"/>
    <lineage>
        <taxon>Eukaryota</taxon>
        <taxon>Metazoa</taxon>
        <taxon>Chordata</taxon>
        <taxon>Craniata</taxon>
        <taxon>Vertebrata</taxon>
        <taxon>Euteleostomi</taxon>
        <taxon>Actinopterygii</taxon>
        <taxon>Neopterygii</taxon>
        <taxon>Teleostei</taxon>
        <taxon>Anguilliformes</taxon>
        <taxon>Anguillidae</taxon>
        <taxon>Anguilla</taxon>
    </lineage>
</organism>
<accession>A0A0E9VHF4</accession>
<proteinExistence type="predicted"/>
<dbReference type="AlphaFoldDB" id="A0A0E9VHF4"/>
<reference evidence="2" key="1">
    <citation type="submission" date="2014-11" db="EMBL/GenBank/DDBJ databases">
        <authorList>
            <person name="Amaro Gonzalez C."/>
        </authorList>
    </citation>
    <scope>NUCLEOTIDE SEQUENCE</scope>
</reference>
<sequence>MLYILSNFGPWLLVICSVLQMKHLVHTHFVLCPGKSYCTYFELDITFN</sequence>
<evidence type="ECO:0000256" key="1">
    <source>
        <dbReference type="SAM" id="SignalP"/>
    </source>
</evidence>
<feature type="chain" id="PRO_5002433935" evidence="1">
    <location>
        <begin position="28"/>
        <end position="48"/>
    </location>
</feature>
<name>A0A0E9VHF4_ANGAN</name>
<protein>
    <submittedName>
        <fullName evidence="2">Uncharacterized protein</fullName>
    </submittedName>
</protein>
<evidence type="ECO:0000313" key="2">
    <source>
        <dbReference type="EMBL" id="JAH77502.1"/>
    </source>
</evidence>
<reference evidence="2" key="2">
    <citation type="journal article" date="2015" name="Fish Shellfish Immunol.">
        <title>Early steps in the European eel (Anguilla anguilla)-Vibrio vulnificus interaction in the gills: Role of the RtxA13 toxin.</title>
        <authorList>
            <person name="Callol A."/>
            <person name="Pajuelo D."/>
            <person name="Ebbesson L."/>
            <person name="Teles M."/>
            <person name="MacKenzie S."/>
            <person name="Amaro C."/>
        </authorList>
    </citation>
    <scope>NUCLEOTIDE SEQUENCE</scope>
</reference>